<dbReference type="Proteomes" id="UP000711488">
    <property type="component" value="Unassembled WGS sequence"/>
</dbReference>
<dbReference type="OrthoDB" id="5962323at2759"/>
<keyword evidence="3 5" id="KW-1133">Transmembrane helix</keyword>
<dbReference type="AlphaFoldDB" id="A0A6A0GRC2"/>
<organism evidence="7">
    <name type="scientific">Hyalella azteca</name>
    <name type="common">Amphipod</name>
    <dbReference type="NCBI Taxonomy" id="294128"/>
    <lineage>
        <taxon>Eukaryota</taxon>
        <taxon>Metazoa</taxon>
        <taxon>Ecdysozoa</taxon>
        <taxon>Arthropoda</taxon>
        <taxon>Crustacea</taxon>
        <taxon>Multicrustacea</taxon>
        <taxon>Malacostraca</taxon>
        <taxon>Eumalacostraca</taxon>
        <taxon>Peracarida</taxon>
        <taxon>Amphipoda</taxon>
        <taxon>Senticaudata</taxon>
        <taxon>Talitrida</taxon>
        <taxon>Talitroidea</taxon>
        <taxon>Hyalellidae</taxon>
        <taxon>Hyalella</taxon>
    </lineage>
</organism>
<feature type="domain" description="G-protein coupled receptors family 1 profile" evidence="6">
    <location>
        <begin position="44"/>
        <end position="142"/>
    </location>
</feature>
<feature type="transmembrane region" description="Helical" evidence="5">
    <location>
        <begin position="64"/>
        <end position="84"/>
    </location>
</feature>
<evidence type="ECO:0000313" key="7">
    <source>
        <dbReference type="EMBL" id="KAA0185297.1"/>
    </source>
</evidence>
<dbReference type="InterPro" id="IPR053071">
    <property type="entry name" value="GPCR1-related_rcpt"/>
</dbReference>
<reference evidence="7" key="3">
    <citation type="submission" date="2019-06" db="EMBL/GenBank/DDBJ databases">
        <authorList>
            <person name="Poynton C."/>
            <person name="Hasenbein S."/>
            <person name="Benoit J.B."/>
            <person name="Sepulveda M.S."/>
            <person name="Poelchau M.F."/>
            <person name="Murali S.C."/>
            <person name="Chen S."/>
            <person name="Glastad K.M."/>
            <person name="Werren J.H."/>
            <person name="Vineis J.H."/>
            <person name="Bowen J.L."/>
            <person name="Friedrich M."/>
            <person name="Jones J."/>
            <person name="Robertson H.M."/>
            <person name="Feyereisen R."/>
            <person name="Mechler-Hickson A."/>
            <person name="Mathers N."/>
            <person name="Lee C.E."/>
            <person name="Colbourne J.K."/>
            <person name="Biales A."/>
            <person name="Johnston J.S."/>
            <person name="Wellborn G.A."/>
            <person name="Rosendale A.J."/>
            <person name="Cridge A.G."/>
            <person name="Munoz-Torres M.C."/>
            <person name="Bain P.A."/>
            <person name="Manny A.R."/>
            <person name="Major K.M."/>
            <person name="Lambert F.N."/>
            <person name="Vulpe C.D."/>
            <person name="Tuck P."/>
            <person name="Blalock B.J."/>
            <person name="Lin Y.-Y."/>
            <person name="Smith M.E."/>
            <person name="Ochoa-Acuna H."/>
            <person name="Chen M.-J.M."/>
            <person name="Childers C.P."/>
            <person name="Qu J."/>
            <person name="Dugan S."/>
            <person name="Lee S.L."/>
            <person name="Chao H."/>
            <person name="Dinh H."/>
            <person name="Han Y."/>
            <person name="Doddapaneni H."/>
            <person name="Worley K.C."/>
            <person name="Muzny D.M."/>
            <person name="Gibbs R.A."/>
            <person name="Richards S."/>
        </authorList>
    </citation>
    <scope>NUCLEOTIDE SEQUENCE</scope>
    <source>
        <strain evidence="7">HAZT.00-mixed</strain>
        <tissue evidence="7">Whole organism</tissue>
    </source>
</reference>
<dbReference type="EMBL" id="JQDR03016409">
    <property type="protein sequence ID" value="KAA0185297.1"/>
    <property type="molecule type" value="Genomic_DNA"/>
</dbReference>
<evidence type="ECO:0000256" key="3">
    <source>
        <dbReference type="ARBA" id="ARBA00022989"/>
    </source>
</evidence>
<dbReference type="SUPFAM" id="SSF81321">
    <property type="entry name" value="Family A G protein-coupled receptor-like"/>
    <property type="match status" value="1"/>
</dbReference>
<dbReference type="PANTHER" id="PTHR47023:SF1">
    <property type="entry name" value="SEX PEPTIDE RECEPTOR"/>
    <property type="match status" value="1"/>
</dbReference>
<name>A0A6A0GRC2_HYAAZ</name>
<evidence type="ECO:0000256" key="4">
    <source>
        <dbReference type="ARBA" id="ARBA00023136"/>
    </source>
</evidence>
<keyword evidence="4 5" id="KW-0472">Membrane</keyword>
<keyword evidence="2 5" id="KW-0812">Transmembrane</keyword>
<dbReference type="PROSITE" id="PS50262">
    <property type="entry name" value="G_PROTEIN_RECEP_F1_2"/>
    <property type="match status" value="1"/>
</dbReference>
<protein>
    <recommendedName>
        <fullName evidence="6">G-protein coupled receptors family 1 profile domain-containing protein</fullName>
    </recommendedName>
</protein>
<reference evidence="7" key="2">
    <citation type="journal article" date="2018" name="Environ. Sci. Technol.">
        <title>The Toxicogenome of Hyalella azteca: A Model for Sediment Ecotoxicology and Evolutionary Toxicology.</title>
        <authorList>
            <person name="Poynton H.C."/>
            <person name="Hasenbein S."/>
            <person name="Benoit J.B."/>
            <person name="Sepulveda M.S."/>
            <person name="Poelchau M.F."/>
            <person name="Hughes D.S.T."/>
            <person name="Murali S.C."/>
            <person name="Chen S."/>
            <person name="Glastad K.M."/>
            <person name="Goodisman M.A.D."/>
            <person name="Werren J.H."/>
            <person name="Vineis J.H."/>
            <person name="Bowen J.L."/>
            <person name="Friedrich M."/>
            <person name="Jones J."/>
            <person name="Robertson H.M."/>
            <person name="Feyereisen R."/>
            <person name="Mechler-Hickson A."/>
            <person name="Mathers N."/>
            <person name="Lee C.E."/>
            <person name="Colbourne J.K."/>
            <person name="Biales A."/>
            <person name="Johnston J.S."/>
            <person name="Wellborn G.A."/>
            <person name="Rosendale A.J."/>
            <person name="Cridge A.G."/>
            <person name="Munoz-Torres M.C."/>
            <person name="Bain P.A."/>
            <person name="Manny A.R."/>
            <person name="Major K.M."/>
            <person name="Lambert F.N."/>
            <person name="Vulpe C.D."/>
            <person name="Tuck P."/>
            <person name="Blalock B.J."/>
            <person name="Lin Y.Y."/>
            <person name="Smith M.E."/>
            <person name="Ochoa-Acuna H."/>
            <person name="Chen M.M."/>
            <person name="Childers C.P."/>
            <person name="Qu J."/>
            <person name="Dugan S."/>
            <person name="Lee S.L."/>
            <person name="Chao H."/>
            <person name="Dinh H."/>
            <person name="Han Y."/>
            <person name="Doddapaneni H."/>
            <person name="Worley K.C."/>
            <person name="Muzny D.M."/>
            <person name="Gibbs R.A."/>
            <person name="Richards S."/>
        </authorList>
    </citation>
    <scope>NUCLEOTIDE SEQUENCE</scope>
    <source>
        <strain evidence="7">HAZT.00-mixed</strain>
        <tissue evidence="7">Whole organism</tissue>
    </source>
</reference>
<gene>
    <name evidence="7" type="ORF">HAZT_HAZT005206</name>
</gene>
<sequence length="142" mass="15938">MSRNVSLEYSHNGCELLNLMEGSDLKVPLYGYAMPVLLITTTTANTLIVAVLSQRNMKTPSNTILMAISLADLFTLVVPSPVFFYMYTLGHYQKTLLTNSVACYAWTYLILFLNRLGSKRLAREDSSRYSTVNGHRTSETVL</sequence>
<dbReference type="InterPro" id="IPR017452">
    <property type="entry name" value="GPCR_Rhodpsn_7TM"/>
</dbReference>
<evidence type="ECO:0000259" key="6">
    <source>
        <dbReference type="PROSITE" id="PS50262"/>
    </source>
</evidence>
<comment type="caution">
    <text evidence="7">The sequence shown here is derived from an EMBL/GenBank/DDBJ whole genome shotgun (WGS) entry which is preliminary data.</text>
</comment>
<reference evidence="7" key="1">
    <citation type="submission" date="2014-08" db="EMBL/GenBank/DDBJ databases">
        <authorList>
            <person name="Murali S."/>
            <person name="Richards S."/>
            <person name="Bandaranaike D."/>
            <person name="Bellair M."/>
            <person name="Blankenburg K."/>
            <person name="Chao H."/>
            <person name="Dinh H."/>
            <person name="Doddapaneni H."/>
            <person name="Dugan-Rocha S."/>
            <person name="Elkadiri S."/>
            <person name="Gnanaolivu R."/>
            <person name="Hughes D."/>
            <person name="Lee S."/>
            <person name="Li M."/>
            <person name="Ming W."/>
            <person name="Munidasa M."/>
            <person name="Muniz J."/>
            <person name="Nguyen L."/>
            <person name="Osuji N."/>
            <person name="Pu L.-L."/>
            <person name="Puazo M."/>
            <person name="Skinner E."/>
            <person name="Qu C."/>
            <person name="Quiroz J."/>
            <person name="Raj R."/>
            <person name="Weissenberger G."/>
            <person name="Xin Y."/>
            <person name="Zou X."/>
            <person name="Han Y."/>
            <person name="Worley K."/>
            <person name="Muzny D."/>
            <person name="Gibbs R."/>
        </authorList>
    </citation>
    <scope>NUCLEOTIDE SEQUENCE</scope>
    <source>
        <strain evidence="7">HAZT.00-mixed</strain>
        <tissue evidence="7">Whole organism</tissue>
    </source>
</reference>
<comment type="subcellular location">
    <subcellularLocation>
        <location evidence="1">Membrane</location>
    </subcellularLocation>
</comment>
<evidence type="ECO:0000256" key="1">
    <source>
        <dbReference type="ARBA" id="ARBA00004370"/>
    </source>
</evidence>
<feature type="transmembrane region" description="Helical" evidence="5">
    <location>
        <begin position="96"/>
        <end position="113"/>
    </location>
</feature>
<dbReference type="Gene3D" id="1.20.1070.10">
    <property type="entry name" value="Rhodopsin 7-helix transmembrane proteins"/>
    <property type="match status" value="1"/>
</dbReference>
<accession>A0A6A0GRC2</accession>
<dbReference type="GO" id="GO:0016020">
    <property type="term" value="C:membrane"/>
    <property type="evidence" value="ECO:0007669"/>
    <property type="project" value="UniProtKB-SubCell"/>
</dbReference>
<evidence type="ECO:0000256" key="2">
    <source>
        <dbReference type="ARBA" id="ARBA00022692"/>
    </source>
</evidence>
<dbReference type="PANTHER" id="PTHR47023">
    <property type="entry name" value="SEX PEPTIDE RECEPTOR"/>
    <property type="match status" value="1"/>
</dbReference>
<evidence type="ECO:0000256" key="5">
    <source>
        <dbReference type="SAM" id="Phobius"/>
    </source>
</evidence>
<feature type="transmembrane region" description="Helical" evidence="5">
    <location>
        <begin position="29"/>
        <end position="52"/>
    </location>
</feature>
<proteinExistence type="predicted"/>